<accession>A0ABU9XUC8</accession>
<dbReference type="RefSeq" id="WP_345865253.1">
    <property type="nucleotide sequence ID" value="NZ_JBDIMF010000005.1"/>
</dbReference>
<sequence length="154" mass="16114">MRALTLGLIAASTMVAGCSTYDQGGRPGYAGAGDYSRYDYNNPDPAYGGYDAGRYYREDNRRYRERQLSANDRVYRGNDGRYYCRRDDGTTGLIVGGLAGGALGAVIAPGGSGLLGAVIGAAGGALAGQAIDKSGNNNNNNRRGNRGNTAARCR</sequence>
<keyword evidence="3" id="KW-1185">Reference proteome</keyword>
<dbReference type="PROSITE" id="PS51257">
    <property type="entry name" value="PROKAR_LIPOPROTEIN"/>
    <property type="match status" value="1"/>
</dbReference>
<organism evidence="2 3">
    <name type="scientific">Sphingomonas qilianensis</name>
    <dbReference type="NCBI Taxonomy" id="1736690"/>
    <lineage>
        <taxon>Bacteria</taxon>
        <taxon>Pseudomonadati</taxon>
        <taxon>Pseudomonadota</taxon>
        <taxon>Alphaproteobacteria</taxon>
        <taxon>Sphingomonadales</taxon>
        <taxon>Sphingomonadaceae</taxon>
        <taxon>Sphingomonas</taxon>
    </lineage>
</organism>
<name>A0ABU9XUC8_9SPHN</name>
<evidence type="ECO:0000313" key="2">
    <source>
        <dbReference type="EMBL" id="MEN2787150.1"/>
    </source>
</evidence>
<proteinExistence type="predicted"/>
<gene>
    <name evidence="2" type="ORF">ABC969_12055</name>
</gene>
<evidence type="ECO:0000313" key="3">
    <source>
        <dbReference type="Proteomes" id="UP001404104"/>
    </source>
</evidence>
<evidence type="ECO:0000256" key="1">
    <source>
        <dbReference type="SAM" id="MobiDB-lite"/>
    </source>
</evidence>
<protein>
    <recommendedName>
        <fullName evidence="4">17 kDa surface antigen</fullName>
    </recommendedName>
</protein>
<reference evidence="2 3" key="1">
    <citation type="submission" date="2024-05" db="EMBL/GenBank/DDBJ databases">
        <authorList>
            <person name="Liu Q."/>
            <person name="Xin Y.-H."/>
        </authorList>
    </citation>
    <scope>NUCLEOTIDE SEQUENCE [LARGE SCALE GENOMIC DNA]</scope>
    <source>
        <strain evidence="2 3">CGMCC 1.15349</strain>
    </source>
</reference>
<feature type="region of interest" description="Disordered" evidence="1">
    <location>
        <begin position="131"/>
        <end position="154"/>
    </location>
</feature>
<comment type="caution">
    <text evidence="2">The sequence shown here is derived from an EMBL/GenBank/DDBJ whole genome shotgun (WGS) entry which is preliminary data.</text>
</comment>
<dbReference type="EMBL" id="JBDIMF010000005">
    <property type="protein sequence ID" value="MEN2787150.1"/>
    <property type="molecule type" value="Genomic_DNA"/>
</dbReference>
<dbReference type="Proteomes" id="UP001404104">
    <property type="component" value="Unassembled WGS sequence"/>
</dbReference>
<evidence type="ECO:0008006" key="4">
    <source>
        <dbReference type="Google" id="ProtNLM"/>
    </source>
</evidence>
<feature type="compositionally biased region" description="Low complexity" evidence="1">
    <location>
        <begin position="131"/>
        <end position="148"/>
    </location>
</feature>